<organism evidence="1 2">
    <name type="scientific">Trichogramma brassicae</name>
    <dbReference type="NCBI Taxonomy" id="86971"/>
    <lineage>
        <taxon>Eukaryota</taxon>
        <taxon>Metazoa</taxon>
        <taxon>Ecdysozoa</taxon>
        <taxon>Arthropoda</taxon>
        <taxon>Hexapoda</taxon>
        <taxon>Insecta</taxon>
        <taxon>Pterygota</taxon>
        <taxon>Neoptera</taxon>
        <taxon>Endopterygota</taxon>
        <taxon>Hymenoptera</taxon>
        <taxon>Apocrita</taxon>
        <taxon>Proctotrupomorpha</taxon>
        <taxon>Chalcidoidea</taxon>
        <taxon>Trichogrammatidae</taxon>
        <taxon>Trichogramma</taxon>
    </lineage>
</organism>
<reference evidence="1 2" key="1">
    <citation type="submission" date="2020-02" db="EMBL/GenBank/DDBJ databases">
        <authorList>
            <person name="Ferguson B K."/>
        </authorList>
    </citation>
    <scope>NUCLEOTIDE SEQUENCE [LARGE SCALE GENOMIC DNA]</scope>
</reference>
<dbReference type="Proteomes" id="UP000479190">
    <property type="component" value="Unassembled WGS sequence"/>
</dbReference>
<dbReference type="EMBL" id="CADCXV010000451">
    <property type="protein sequence ID" value="CAB0030302.1"/>
    <property type="molecule type" value="Genomic_DNA"/>
</dbReference>
<protein>
    <submittedName>
        <fullName evidence="1">Uncharacterized protein</fullName>
    </submittedName>
</protein>
<evidence type="ECO:0000313" key="1">
    <source>
        <dbReference type="EMBL" id="CAB0030302.1"/>
    </source>
</evidence>
<proteinExistence type="predicted"/>
<keyword evidence="2" id="KW-1185">Reference proteome</keyword>
<name>A0A6H5I5J2_9HYME</name>
<dbReference type="AlphaFoldDB" id="A0A6H5I5J2"/>
<accession>A0A6H5I5J2</accession>
<sequence>MRISRKKDSIVFPGGLLCAPGHEYRPGDDFLRGSRDVMVLLCSPGVLIGAPGVNIDPATTFSEGVKLCSLLRPPGWPTRYENRPQRRPSPR</sequence>
<feature type="non-terminal residue" evidence="1">
    <location>
        <position position="91"/>
    </location>
</feature>
<gene>
    <name evidence="1" type="ORF">TBRA_LOCUS2309</name>
</gene>
<evidence type="ECO:0000313" key="2">
    <source>
        <dbReference type="Proteomes" id="UP000479190"/>
    </source>
</evidence>